<evidence type="ECO:0000313" key="6">
    <source>
        <dbReference type="Proteomes" id="UP001500751"/>
    </source>
</evidence>
<dbReference type="NCBIfam" id="TIGR03947">
    <property type="entry name" value="viomycin_VioD"/>
    <property type="match status" value="1"/>
</dbReference>
<evidence type="ECO:0000259" key="4">
    <source>
        <dbReference type="Pfam" id="PF00155"/>
    </source>
</evidence>
<dbReference type="Pfam" id="PF00155">
    <property type="entry name" value="Aminotran_1_2"/>
    <property type="match status" value="1"/>
</dbReference>
<dbReference type="Gene3D" id="3.90.1150.10">
    <property type="entry name" value="Aspartate Aminotransferase, domain 1"/>
    <property type="match status" value="1"/>
</dbReference>
<evidence type="ECO:0000256" key="1">
    <source>
        <dbReference type="ARBA" id="ARBA00001933"/>
    </source>
</evidence>
<evidence type="ECO:0000256" key="2">
    <source>
        <dbReference type="ARBA" id="ARBA00022898"/>
    </source>
</evidence>
<accession>A0ABN2VK62</accession>
<dbReference type="InterPro" id="IPR023965">
    <property type="entry name" value="Capreomycidine_synthase"/>
</dbReference>
<gene>
    <name evidence="5" type="ORF">GCM10009839_89830</name>
</gene>
<keyword evidence="5" id="KW-0808">Transferase</keyword>
<keyword evidence="6" id="KW-1185">Reference proteome</keyword>
<protein>
    <submittedName>
        <fullName evidence="5">Aminotransferase</fullName>
    </submittedName>
</protein>
<organism evidence="5 6">
    <name type="scientific">Catenulispora yoronensis</name>
    <dbReference type="NCBI Taxonomy" id="450799"/>
    <lineage>
        <taxon>Bacteria</taxon>
        <taxon>Bacillati</taxon>
        <taxon>Actinomycetota</taxon>
        <taxon>Actinomycetes</taxon>
        <taxon>Catenulisporales</taxon>
        <taxon>Catenulisporaceae</taxon>
        <taxon>Catenulispora</taxon>
    </lineage>
</organism>
<dbReference type="PANTHER" id="PTHR43510:SF1">
    <property type="entry name" value="AMINOTRANSFERASE FUNCTION, HYPOTHETICAL (EUROFUNG)"/>
    <property type="match status" value="1"/>
</dbReference>
<evidence type="ECO:0000313" key="5">
    <source>
        <dbReference type="EMBL" id="GAA2064387.1"/>
    </source>
</evidence>
<dbReference type="PROSITE" id="PS00599">
    <property type="entry name" value="AA_TRANSFER_CLASS_2"/>
    <property type="match status" value="1"/>
</dbReference>
<reference evidence="6" key="1">
    <citation type="journal article" date="2019" name="Int. J. Syst. Evol. Microbiol.">
        <title>The Global Catalogue of Microorganisms (GCM) 10K type strain sequencing project: providing services to taxonomists for standard genome sequencing and annotation.</title>
        <authorList>
            <consortium name="The Broad Institute Genomics Platform"/>
            <consortium name="The Broad Institute Genome Sequencing Center for Infectious Disease"/>
            <person name="Wu L."/>
            <person name="Ma J."/>
        </authorList>
    </citation>
    <scope>NUCLEOTIDE SEQUENCE [LARGE SCALE GENOMIC DNA]</scope>
    <source>
        <strain evidence="6">JCM 16014</strain>
    </source>
</reference>
<sequence length="371" mass="40952">MKLRSAPLEDWLRDYYFTAEIDISSSGVQSYSMAELRTFTGIEYSDLDALVFDDGYSLGTPKVREAIARRWGDGDPGKVMTTVGSGEAIWLVLTALLRPGDEVVVVQPGYHSLVELAVGLECTTRIWRLDFDRDWRPRLDELAELVTDRTRAIIVNFPQNPTGASVTEAELREIVAHAERVGAYLLWDGAFADLVYDSPALPDVSTLYDRGIGFNTFSKAFGLPGLRFGWCLGPADVLADCVRIRDYTTLHTAPLVELLALGVLEHAEAFLEPRLKQARANREIVRDWAAAHPDLVAMTLPAGGVAAFPRLLGLADTYEFCENLFQQRGVLVIPGSCFGAAQHIRLGFGGSSEALVDGLDRMTDALRDERR</sequence>
<name>A0ABN2VK62_9ACTN</name>
<keyword evidence="2 3" id="KW-0663">Pyridoxal phosphate</keyword>
<comment type="caution">
    <text evidence="5">The sequence shown here is derived from an EMBL/GenBank/DDBJ whole genome shotgun (WGS) entry which is preliminary data.</text>
</comment>
<dbReference type="EMBL" id="BAAAQN010000096">
    <property type="protein sequence ID" value="GAA2064387.1"/>
    <property type="molecule type" value="Genomic_DNA"/>
</dbReference>
<comment type="cofactor">
    <cofactor evidence="1 3">
        <name>pyridoxal 5'-phosphate</name>
        <dbReference type="ChEBI" id="CHEBI:597326"/>
    </cofactor>
</comment>
<feature type="domain" description="Aminotransferase class I/classII large" evidence="4">
    <location>
        <begin position="59"/>
        <end position="355"/>
    </location>
</feature>
<dbReference type="GO" id="GO:0008483">
    <property type="term" value="F:transaminase activity"/>
    <property type="evidence" value="ECO:0007669"/>
    <property type="project" value="UniProtKB-KW"/>
</dbReference>
<proteinExistence type="inferred from homology"/>
<dbReference type="PANTHER" id="PTHR43510">
    <property type="entry name" value="AMINOTRANSFERASE FUNCTION, HYPOTHETICAL (EUROFUNG)"/>
    <property type="match status" value="1"/>
</dbReference>
<dbReference type="CDD" id="cd00609">
    <property type="entry name" value="AAT_like"/>
    <property type="match status" value="1"/>
</dbReference>
<dbReference type="InterPro" id="IPR001917">
    <property type="entry name" value="Aminotrans_II_pyridoxalP_BS"/>
</dbReference>
<dbReference type="InterPro" id="IPR015421">
    <property type="entry name" value="PyrdxlP-dep_Trfase_major"/>
</dbReference>
<dbReference type="Gene3D" id="3.40.640.10">
    <property type="entry name" value="Type I PLP-dependent aspartate aminotransferase-like (Major domain)"/>
    <property type="match status" value="1"/>
</dbReference>
<dbReference type="SUPFAM" id="SSF53383">
    <property type="entry name" value="PLP-dependent transferases"/>
    <property type="match status" value="1"/>
</dbReference>
<comment type="similarity">
    <text evidence="3">Belongs to the class-II pyridoxal-phosphate-dependent aminotransferase family.</text>
</comment>
<dbReference type="InterPro" id="IPR015424">
    <property type="entry name" value="PyrdxlP-dep_Trfase"/>
</dbReference>
<dbReference type="InterPro" id="IPR004839">
    <property type="entry name" value="Aminotransferase_I/II_large"/>
</dbReference>
<evidence type="ECO:0000256" key="3">
    <source>
        <dbReference type="RuleBase" id="RU003693"/>
    </source>
</evidence>
<dbReference type="InterPro" id="IPR015422">
    <property type="entry name" value="PyrdxlP-dep_Trfase_small"/>
</dbReference>
<dbReference type="RefSeq" id="WP_344671889.1">
    <property type="nucleotide sequence ID" value="NZ_BAAAQN010000096.1"/>
</dbReference>
<dbReference type="Proteomes" id="UP001500751">
    <property type="component" value="Unassembled WGS sequence"/>
</dbReference>
<keyword evidence="5" id="KW-0032">Aminotransferase</keyword>